<dbReference type="Proteomes" id="UP000184420">
    <property type="component" value="Unassembled WGS sequence"/>
</dbReference>
<reference evidence="9 10" key="1">
    <citation type="submission" date="2016-11" db="EMBL/GenBank/DDBJ databases">
        <authorList>
            <person name="Jaros S."/>
            <person name="Januszkiewicz K."/>
            <person name="Wedrychowicz H."/>
        </authorList>
    </citation>
    <scope>NUCLEOTIDE SEQUENCE [LARGE SCALE GENOMIC DNA]</scope>
    <source>
        <strain evidence="9 10">DSM 27406</strain>
    </source>
</reference>
<keyword evidence="10" id="KW-1185">Reference proteome</keyword>
<feature type="domain" description="ComEC/Rec2-related protein" evidence="7">
    <location>
        <begin position="244"/>
        <end position="513"/>
    </location>
</feature>
<evidence type="ECO:0000313" key="10">
    <source>
        <dbReference type="Proteomes" id="UP000184420"/>
    </source>
</evidence>
<feature type="transmembrane region" description="Helical" evidence="6">
    <location>
        <begin position="264"/>
        <end position="290"/>
    </location>
</feature>
<feature type="transmembrane region" description="Helical" evidence="6">
    <location>
        <begin position="302"/>
        <end position="322"/>
    </location>
</feature>
<evidence type="ECO:0000256" key="1">
    <source>
        <dbReference type="ARBA" id="ARBA00004651"/>
    </source>
</evidence>
<feature type="domain" description="DUF4131" evidence="8">
    <location>
        <begin position="37"/>
        <end position="199"/>
    </location>
</feature>
<sequence length="640" mass="72628">MLFESSLSSPDTKGSAPFIRLIIPFTAGILLQYYLDLNVYAFLLVVPLLIFSGLYRQFTAAWRFRLKVWQALVLWLSLFFVGALRLYMADLRHHTAFYPQFYAPGDMMLLEITGPPQVKTNSISAVAQLKYIRHNGHIISPKGKVMVYADKRLKDSIRWGSLLYSNNTLMPIRNRAESSFDYQQYCADRGIYHQVYIPANGYHPAGIAPVNRISLFLYRASGFCIATFNRYLGSGPEAGMAAALLIGDRQGLDKDLVRDYSNTGIVHVIAISGMHLSLLYASLLLCLSWLPTGRRADYLKALLVLLFLWGFTFLTGASASVLRAAVMFTATTLGQFVLARKSNIFNALAASAFILLAVNPYLIMDTGFQLSYLAVLSIVLFQPKIYNLLHCSRKWLDYLWQMVALTLAAQLLTTPLCLYYYHQFPTWFLLANLVAVPLSTVIIYGEILLLLLTPLPLLASWIGRCVHLLIWFMDLLVKWIGALPLALITNIPCNKAMLVLLYLALAALALYWYHRFREARLTVICCLNFTLVALLYLQWRPANKPYHVQHYTLQHGKRLVSITTALPDVAPAKKFRTNYIFLSRNPPVDIRQIAAFYDFDTLVIGPGNSKRRIEQWKNDCYVLTLRFISVPDQGAYVINF</sequence>
<gene>
    <name evidence="9" type="ORF">SAMN05444266_107392</name>
</gene>
<feature type="transmembrane region" description="Helical" evidence="6">
    <location>
        <begin position="39"/>
        <end position="56"/>
    </location>
</feature>
<dbReference type="PANTHER" id="PTHR30619">
    <property type="entry name" value="DNA INTERNALIZATION/COMPETENCE PROTEIN COMEC/REC2"/>
    <property type="match status" value="1"/>
</dbReference>
<dbReference type="AlphaFoldDB" id="A0A1M7HV16"/>
<dbReference type="InterPro" id="IPR004477">
    <property type="entry name" value="ComEC_N"/>
</dbReference>
<evidence type="ECO:0000256" key="5">
    <source>
        <dbReference type="ARBA" id="ARBA00023136"/>
    </source>
</evidence>
<dbReference type="STRING" id="1419482.SAMN05444266_107392"/>
<evidence type="ECO:0000256" key="3">
    <source>
        <dbReference type="ARBA" id="ARBA00022692"/>
    </source>
</evidence>
<keyword evidence="3 6" id="KW-0812">Transmembrane</keyword>
<keyword evidence="5 6" id="KW-0472">Membrane</keyword>
<dbReference type="InterPro" id="IPR052159">
    <property type="entry name" value="Competence_DNA_uptake"/>
</dbReference>
<keyword evidence="2" id="KW-1003">Cell membrane</keyword>
<evidence type="ECO:0000256" key="6">
    <source>
        <dbReference type="SAM" id="Phobius"/>
    </source>
</evidence>
<comment type="subcellular location">
    <subcellularLocation>
        <location evidence="1">Cell membrane</location>
        <topology evidence="1">Multi-pass membrane protein</topology>
    </subcellularLocation>
</comment>
<dbReference type="Pfam" id="PF13567">
    <property type="entry name" value="DUF4131"/>
    <property type="match status" value="1"/>
</dbReference>
<dbReference type="GO" id="GO:0005886">
    <property type="term" value="C:plasma membrane"/>
    <property type="evidence" value="ECO:0007669"/>
    <property type="project" value="UniProtKB-SubCell"/>
</dbReference>
<feature type="transmembrane region" description="Helical" evidence="6">
    <location>
        <begin position="495"/>
        <end position="514"/>
    </location>
</feature>
<organism evidence="9 10">
    <name type="scientific">Chitinophaga jiangningensis</name>
    <dbReference type="NCBI Taxonomy" id="1419482"/>
    <lineage>
        <taxon>Bacteria</taxon>
        <taxon>Pseudomonadati</taxon>
        <taxon>Bacteroidota</taxon>
        <taxon>Chitinophagia</taxon>
        <taxon>Chitinophagales</taxon>
        <taxon>Chitinophagaceae</taxon>
        <taxon>Chitinophaga</taxon>
    </lineage>
</organism>
<dbReference type="NCBIfam" id="TIGR00360">
    <property type="entry name" value="ComEC_N-term"/>
    <property type="match status" value="1"/>
</dbReference>
<evidence type="ECO:0000313" key="9">
    <source>
        <dbReference type="EMBL" id="SHM32401.1"/>
    </source>
</evidence>
<feature type="transmembrane region" description="Helical" evidence="6">
    <location>
        <begin position="521"/>
        <end position="539"/>
    </location>
</feature>
<keyword evidence="4 6" id="KW-1133">Transmembrane helix</keyword>
<dbReference type="PANTHER" id="PTHR30619:SF1">
    <property type="entry name" value="RECOMBINATION PROTEIN 2"/>
    <property type="match status" value="1"/>
</dbReference>
<evidence type="ECO:0000256" key="4">
    <source>
        <dbReference type="ARBA" id="ARBA00022989"/>
    </source>
</evidence>
<feature type="transmembrane region" description="Helical" evidence="6">
    <location>
        <begin position="15"/>
        <end position="34"/>
    </location>
</feature>
<accession>A0A1M7HV16</accession>
<proteinExistence type="predicted"/>
<evidence type="ECO:0000259" key="8">
    <source>
        <dbReference type="Pfam" id="PF13567"/>
    </source>
</evidence>
<dbReference type="Pfam" id="PF03772">
    <property type="entry name" value="Competence"/>
    <property type="match status" value="1"/>
</dbReference>
<feature type="transmembrane region" description="Helical" evidence="6">
    <location>
        <begin position="427"/>
        <end position="453"/>
    </location>
</feature>
<dbReference type="OrthoDB" id="9761531at2"/>
<feature type="transmembrane region" description="Helical" evidence="6">
    <location>
        <begin position="68"/>
        <end position="88"/>
    </location>
</feature>
<evidence type="ECO:0000256" key="2">
    <source>
        <dbReference type="ARBA" id="ARBA00022475"/>
    </source>
</evidence>
<dbReference type="EMBL" id="FRBL01000007">
    <property type="protein sequence ID" value="SHM32401.1"/>
    <property type="molecule type" value="Genomic_DNA"/>
</dbReference>
<evidence type="ECO:0000259" key="7">
    <source>
        <dbReference type="Pfam" id="PF03772"/>
    </source>
</evidence>
<dbReference type="InterPro" id="IPR025405">
    <property type="entry name" value="DUF4131"/>
</dbReference>
<name>A0A1M7HV16_9BACT</name>
<protein>
    <submittedName>
        <fullName evidence="9">Competence protein ComEC</fullName>
    </submittedName>
</protein>
<feature type="transmembrane region" description="Helical" evidence="6">
    <location>
        <begin position="465"/>
        <end position="489"/>
    </location>
</feature>
<feature type="transmembrane region" description="Helical" evidence="6">
    <location>
        <begin position="398"/>
        <end position="421"/>
    </location>
</feature>
<dbReference type="RefSeq" id="WP_073084491.1">
    <property type="nucleotide sequence ID" value="NZ_FRBL01000007.1"/>
</dbReference>
<feature type="transmembrane region" description="Helical" evidence="6">
    <location>
        <begin position="343"/>
        <end position="363"/>
    </location>
</feature>